<dbReference type="PANTHER" id="PTHR42982">
    <property type="entry name" value="SEC-INDEPENDENT PROTEIN TRANSLOCASE PROTEIN TATA"/>
    <property type="match status" value="1"/>
</dbReference>
<name>A8MIQ0_ALKOO</name>
<evidence type="ECO:0000256" key="8">
    <source>
        <dbReference type="ARBA" id="ARBA00023136"/>
    </source>
</evidence>
<dbReference type="NCBIfam" id="TIGR01411">
    <property type="entry name" value="tatAE"/>
    <property type="match status" value="1"/>
</dbReference>
<evidence type="ECO:0000313" key="11">
    <source>
        <dbReference type="Proteomes" id="UP000000269"/>
    </source>
</evidence>
<evidence type="ECO:0000256" key="7">
    <source>
        <dbReference type="ARBA" id="ARBA00023010"/>
    </source>
</evidence>
<keyword evidence="5 9" id="KW-0653">Protein transport</keyword>
<feature type="transmembrane region" description="Helical" evidence="9">
    <location>
        <begin position="6"/>
        <end position="26"/>
    </location>
</feature>
<dbReference type="PANTHER" id="PTHR42982:SF1">
    <property type="entry name" value="SEC-INDEPENDENT PROTEIN TRANSLOCASE PROTEIN TATA"/>
    <property type="match status" value="1"/>
</dbReference>
<evidence type="ECO:0000313" key="10">
    <source>
        <dbReference type="EMBL" id="ABW19682.1"/>
    </source>
</evidence>
<dbReference type="NCBIfam" id="NF011430">
    <property type="entry name" value="PRK14861.1"/>
    <property type="match status" value="1"/>
</dbReference>
<keyword evidence="11" id="KW-1185">Reference proteome</keyword>
<accession>A8MIQ0</accession>
<dbReference type="GO" id="GO:0043953">
    <property type="term" value="P:protein transport by the Tat complex"/>
    <property type="evidence" value="ECO:0007669"/>
    <property type="project" value="UniProtKB-UniRule"/>
</dbReference>
<protein>
    <recommendedName>
        <fullName evidence="9">Sec-independent protein translocase protein TatA</fullName>
    </recommendedName>
</protein>
<dbReference type="eggNOG" id="COG1826">
    <property type="taxonomic scope" value="Bacteria"/>
</dbReference>
<comment type="similarity">
    <text evidence="9">Belongs to the TatA/E family.</text>
</comment>
<dbReference type="STRING" id="350688.Clos_2146"/>
<evidence type="ECO:0000256" key="3">
    <source>
        <dbReference type="ARBA" id="ARBA00022475"/>
    </source>
</evidence>
<keyword evidence="3 9" id="KW-1003">Cell membrane</keyword>
<dbReference type="GO" id="GO:0033281">
    <property type="term" value="C:TAT protein transport complex"/>
    <property type="evidence" value="ECO:0007669"/>
    <property type="project" value="UniProtKB-UniRule"/>
</dbReference>
<dbReference type="HOGENOM" id="CLU_086034_6_0_9"/>
<dbReference type="AlphaFoldDB" id="A8MIQ0"/>
<organism evidence="10 11">
    <name type="scientific">Alkaliphilus oremlandii (strain OhILAs)</name>
    <name type="common">Clostridium oremlandii (strain OhILAs)</name>
    <dbReference type="NCBI Taxonomy" id="350688"/>
    <lineage>
        <taxon>Bacteria</taxon>
        <taxon>Bacillati</taxon>
        <taxon>Bacillota</taxon>
        <taxon>Clostridia</taxon>
        <taxon>Peptostreptococcales</taxon>
        <taxon>Natronincolaceae</taxon>
        <taxon>Alkaliphilus</taxon>
    </lineage>
</organism>
<sequence>MFGKIGTGELVLILGIALVIFGPGKLPDLGKALGKSIGEFKKFSNDVKGDMDEIKKEISIDDVVLDKKETK</sequence>
<dbReference type="Proteomes" id="UP000000269">
    <property type="component" value="Chromosome"/>
</dbReference>
<evidence type="ECO:0000256" key="1">
    <source>
        <dbReference type="ARBA" id="ARBA00004162"/>
    </source>
</evidence>
<dbReference type="InterPro" id="IPR006312">
    <property type="entry name" value="TatA/E"/>
</dbReference>
<comment type="subcellular location">
    <subcellularLocation>
        <location evidence="1 9">Cell membrane</location>
        <topology evidence="1 9">Single-pass membrane protein</topology>
    </subcellularLocation>
</comment>
<proteinExistence type="inferred from homology"/>
<keyword evidence="4 9" id="KW-0812">Transmembrane</keyword>
<keyword evidence="2 9" id="KW-0813">Transport</keyword>
<keyword evidence="6 9" id="KW-1133">Transmembrane helix</keyword>
<evidence type="ECO:0000256" key="4">
    <source>
        <dbReference type="ARBA" id="ARBA00022692"/>
    </source>
</evidence>
<comment type="subunit">
    <text evidence="9">Forms a complex with TatC.</text>
</comment>
<reference evidence="11" key="1">
    <citation type="submission" date="2007-10" db="EMBL/GenBank/DDBJ databases">
        <title>Complete genome of Alkaliphilus oremlandii OhILAs.</title>
        <authorList>
            <person name="Copeland A."/>
            <person name="Lucas S."/>
            <person name="Lapidus A."/>
            <person name="Barry K."/>
            <person name="Detter J.C."/>
            <person name="Glavina del Rio T."/>
            <person name="Hammon N."/>
            <person name="Israni S."/>
            <person name="Dalin E."/>
            <person name="Tice H."/>
            <person name="Pitluck S."/>
            <person name="Chain P."/>
            <person name="Malfatti S."/>
            <person name="Shin M."/>
            <person name="Vergez L."/>
            <person name="Schmutz J."/>
            <person name="Larimer F."/>
            <person name="Land M."/>
            <person name="Hauser L."/>
            <person name="Kyrpides N."/>
            <person name="Mikhailova N."/>
            <person name="Stolz J.F."/>
            <person name="Dawson A."/>
            <person name="Fisher E."/>
            <person name="Crable B."/>
            <person name="Perera E."/>
            <person name="Lisak J."/>
            <person name="Ranganathan M."/>
            <person name="Basu P."/>
            <person name="Richardson P."/>
        </authorList>
    </citation>
    <scope>NUCLEOTIDE SEQUENCE [LARGE SCALE GENOMIC DNA]</scope>
    <source>
        <strain evidence="11">OhILAs</strain>
    </source>
</reference>
<dbReference type="GO" id="GO:0008320">
    <property type="term" value="F:protein transmembrane transporter activity"/>
    <property type="evidence" value="ECO:0007669"/>
    <property type="project" value="UniProtKB-UniRule"/>
</dbReference>
<dbReference type="Gene3D" id="1.20.5.3310">
    <property type="match status" value="1"/>
</dbReference>
<dbReference type="OrthoDB" id="9800908at2"/>
<evidence type="ECO:0000256" key="6">
    <source>
        <dbReference type="ARBA" id="ARBA00022989"/>
    </source>
</evidence>
<evidence type="ECO:0000256" key="9">
    <source>
        <dbReference type="HAMAP-Rule" id="MF_00236"/>
    </source>
</evidence>
<keyword evidence="7 9" id="KW-0811">Translocation</keyword>
<dbReference type="Pfam" id="PF02416">
    <property type="entry name" value="TatA_B_E"/>
    <property type="match status" value="1"/>
</dbReference>
<dbReference type="KEGG" id="aoe:Clos_2146"/>
<evidence type="ECO:0000256" key="2">
    <source>
        <dbReference type="ARBA" id="ARBA00022448"/>
    </source>
</evidence>
<comment type="function">
    <text evidence="9">Part of the twin-arginine translocation (Tat) system that transports large folded proteins containing a characteristic twin-arginine motif in their signal peptide across membranes. TatA could form the protein-conducting channel of the Tat system.</text>
</comment>
<dbReference type="InterPro" id="IPR003369">
    <property type="entry name" value="TatA/B/E"/>
</dbReference>
<dbReference type="EMBL" id="CP000853">
    <property type="protein sequence ID" value="ABW19682.1"/>
    <property type="molecule type" value="Genomic_DNA"/>
</dbReference>
<dbReference type="RefSeq" id="WP_012159991.1">
    <property type="nucleotide sequence ID" value="NC_009922.1"/>
</dbReference>
<keyword evidence="8 9" id="KW-0472">Membrane</keyword>
<dbReference type="HAMAP" id="MF_00236">
    <property type="entry name" value="TatA_E"/>
    <property type="match status" value="1"/>
</dbReference>
<gene>
    <name evidence="9" type="primary">tatA</name>
    <name evidence="10" type="ordered locus">Clos_2146</name>
</gene>
<evidence type="ECO:0000256" key="5">
    <source>
        <dbReference type="ARBA" id="ARBA00022927"/>
    </source>
</evidence>